<evidence type="ECO:0000313" key="4">
    <source>
        <dbReference type="Proteomes" id="UP001165481"/>
    </source>
</evidence>
<dbReference type="SUPFAM" id="SSF55031">
    <property type="entry name" value="Bacterial exopeptidase dimerisation domain"/>
    <property type="match status" value="1"/>
</dbReference>
<dbReference type="PANTHER" id="PTHR11014">
    <property type="entry name" value="PEPTIDASE M20 FAMILY MEMBER"/>
    <property type="match status" value="1"/>
</dbReference>
<dbReference type="InterPro" id="IPR017439">
    <property type="entry name" value="Amidohydrolase"/>
</dbReference>
<dbReference type="Pfam" id="PF01546">
    <property type="entry name" value="Peptidase_M20"/>
    <property type="match status" value="1"/>
</dbReference>
<dbReference type="NCBIfam" id="TIGR01891">
    <property type="entry name" value="amidohydrolases"/>
    <property type="match status" value="1"/>
</dbReference>
<name>A0ABT7IQZ3_9BURK</name>
<dbReference type="PANTHER" id="PTHR11014:SF63">
    <property type="entry name" value="METALLOPEPTIDASE, PUTATIVE (AFU_ORTHOLOGUE AFUA_6G09600)-RELATED"/>
    <property type="match status" value="1"/>
</dbReference>
<keyword evidence="1" id="KW-0378">Hydrolase</keyword>
<comment type="caution">
    <text evidence="3">The sequence shown here is derived from an EMBL/GenBank/DDBJ whole genome shotgun (WGS) entry which is preliminary data.</text>
</comment>
<organism evidence="3 4">
    <name type="scientific">Mesosutterella faecium</name>
    <dbReference type="NCBI Taxonomy" id="2925194"/>
    <lineage>
        <taxon>Bacteria</taxon>
        <taxon>Pseudomonadati</taxon>
        <taxon>Pseudomonadota</taxon>
        <taxon>Betaproteobacteria</taxon>
        <taxon>Burkholderiales</taxon>
        <taxon>Sutterellaceae</taxon>
        <taxon>Mesosutterella</taxon>
    </lineage>
</organism>
<dbReference type="InterPro" id="IPR002933">
    <property type="entry name" value="Peptidase_M20"/>
</dbReference>
<proteinExistence type="predicted"/>
<reference evidence="3" key="1">
    <citation type="submission" date="2023-03" db="EMBL/GenBank/DDBJ databases">
        <title>Mesosutterella sp. nov. isolated from porcine feces.</title>
        <authorList>
            <person name="Yu S."/>
        </authorList>
    </citation>
    <scope>NUCLEOTIDE SEQUENCE</scope>
    <source>
        <strain evidence="3">AGMB02718</strain>
    </source>
</reference>
<dbReference type="EMBL" id="JAKZJU020000002">
    <property type="protein sequence ID" value="MDL2060390.1"/>
    <property type="molecule type" value="Genomic_DNA"/>
</dbReference>
<evidence type="ECO:0000259" key="2">
    <source>
        <dbReference type="Pfam" id="PF07687"/>
    </source>
</evidence>
<keyword evidence="4" id="KW-1185">Reference proteome</keyword>
<dbReference type="RefSeq" id="WP_243375913.1">
    <property type="nucleotide sequence ID" value="NZ_JAKZJU020000002.1"/>
</dbReference>
<dbReference type="Gene3D" id="3.30.70.360">
    <property type="match status" value="1"/>
</dbReference>
<dbReference type="InterPro" id="IPR011650">
    <property type="entry name" value="Peptidase_M20_dimer"/>
</dbReference>
<gene>
    <name evidence="3" type="ORF">MUN46_010630</name>
</gene>
<dbReference type="PIRSF" id="PIRSF005962">
    <property type="entry name" value="Pept_M20D_amidohydro"/>
    <property type="match status" value="1"/>
</dbReference>
<dbReference type="Proteomes" id="UP001165481">
    <property type="component" value="Unassembled WGS sequence"/>
</dbReference>
<sequence>MEFVLKDKVFPEIAAWADELAAIRHEIHENPELGFETPKTAERIAGLLRGWGADEIDQKTVRNGVIAVVNGSRPGPALALRADIDALPIDDLSGRPWASRIKGRCHACGHDGHQTWLLGALRHLAADRSFAGRVIGIFQPCEEPTGGAKAVVDSGAFQKYGIREIYGAHDEPMLPKGVFGFRAGPLQASSDNFWIKIHGRGTHGGRPHLGIDPIAAGVQLYGALLSIVSRRVDPIEPAVVSVCSLNAGRYEAQNVVPPLLTMSGTVRTYSEEVRSQIEREVQLMTEETARANGCSSEIRYERKTPAVINDRDRTLEAAGIAQKLFGGEHVVPDMKPFMSSEDFAEYQRVVPGVMIRIGIRDEDHTAGVHSPVFDFNDEVLPAAATLLSKIARVRLEELAAADA</sequence>
<feature type="domain" description="Peptidase M20 dimerisation" evidence="2">
    <location>
        <begin position="192"/>
        <end position="288"/>
    </location>
</feature>
<dbReference type="Pfam" id="PF07687">
    <property type="entry name" value="M20_dimer"/>
    <property type="match status" value="1"/>
</dbReference>
<dbReference type="SUPFAM" id="SSF53187">
    <property type="entry name" value="Zn-dependent exopeptidases"/>
    <property type="match status" value="1"/>
</dbReference>
<accession>A0ABT7IQZ3</accession>
<evidence type="ECO:0000313" key="3">
    <source>
        <dbReference type="EMBL" id="MDL2060390.1"/>
    </source>
</evidence>
<protein>
    <submittedName>
        <fullName evidence="3">Amidohydrolase</fullName>
    </submittedName>
</protein>
<dbReference type="InterPro" id="IPR036264">
    <property type="entry name" value="Bact_exopeptidase_dim_dom"/>
</dbReference>
<dbReference type="Gene3D" id="3.40.630.10">
    <property type="entry name" value="Zn peptidases"/>
    <property type="match status" value="1"/>
</dbReference>
<evidence type="ECO:0000256" key="1">
    <source>
        <dbReference type="ARBA" id="ARBA00022801"/>
    </source>
</evidence>